<dbReference type="PANTHER" id="PTHR46780">
    <property type="entry name" value="PROTEIN EVA-1"/>
    <property type="match status" value="1"/>
</dbReference>
<keyword evidence="3" id="KW-1185">Reference proteome</keyword>
<protein>
    <recommendedName>
        <fullName evidence="1">SUEL-type lectin domain-containing protein</fullName>
    </recommendedName>
</protein>
<comment type="caution">
    <text evidence="2">The sequence shown here is derived from an EMBL/GenBank/DDBJ whole genome shotgun (WGS) entry which is preliminary data.</text>
</comment>
<dbReference type="Gene3D" id="2.60.120.740">
    <property type="match status" value="2"/>
</dbReference>
<evidence type="ECO:0000259" key="1">
    <source>
        <dbReference type="PROSITE" id="PS50228"/>
    </source>
</evidence>
<feature type="domain" description="SUEL-type lectin" evidence="1">
    <location>
        <begin position="99"/>
        <end position="186"/>
    </location>
</feature>
<dbReference type="Proteomes" id="UP001217089">
    <property type="component" value="Unassembled WGS sequence"/>
</dbReference>
<dbReference type="InterPro" id="IPR043159">
    <property type="entry name" value="Lectin_gal-bd_sf"/>
</dbReference>
<evidence type="ECO:0000313" key="2">
    <source>
        <dbReference type="EMBL" id="KAJ8302734.1"/>
    </source>
</evidence>
<accession>A0ABQ9EBL3</accession>
<name>A0ABQ9EBL3_TEGGR</name>
<proteinExistence type="predicted"/>
<dbReference type="Pfam" id="PF02140">
    <property type="entry name" value="SUEL_Lectin"/>
    <property type="match status" value="2"/>
</dbReference>
<sequence>MSYENEINCGYDIIKISNASYGRHDRETCPYYRRENTNCHSPNSLRKVKALCDGQTTCALKATSTQFGRDPCVGTYKYLKVLYTCLRQGMVIFAEELVICEGNKDETNCGNDIIKIHDASYGRHDKETCPHPRVSNTNCHSPYSLSKVQELCDGQTTCELFAYSDEFGGDPCFGTYKYLKVLYTCLFCAICKKAKKLIRNTMIYLM</sequence>
<organism evidence="2 3">
    <name type="scientific">Tegillarca granosa</name>
    <name type="common">Malaysian cockle</name>
    <name type="synonym">Anadara granosa</name>
    <dbReference type="NCBI Taxonomy" id="220873"/>
    <lineage>
        <taxon>Eukaryota</taxon>
        <taxon>Metazoa</taxon>
        <taxon>Spiralia</taxon>
        <taxon>Lophotrochozoa</taxon>
        <taxon>Mollusca</taxon>
        <taxon>Bivalvia</taxon>
        <taxon>Autobranchia</taxon>
        <taxon>Pteriomorphia</taxon>
        <taxon>Arcoida</taxon>
        <taxon>Arcoidea</taxon>
        <taxon>Arcidae</taxon>
        <taxon>Tegillarca</taxon>
    </lineage>
</organism>
<reference evidence="2 3" key="1">
    <citation type="submission" date="2022-12" db="EMBL/GenBank/DDBJ databases">
        <title>Chromosome-level genome of Tegillarca granosa.</title>
        <authorList>
            <person name="Kim J."/>
        </authorList>
    </citation>
    <scope>NUCLEOTIDE SEQUENCE [LARGE SCALE GENOMIC DNA]</scope>
    <source>
        <strain evidence="2">Teg-2019</strain>
        <tissue evidence="2">Adductor muscle</tissue>
    </source>
</reference>
<feature type="domain" description="SUEL-type lectin" evidence="1">
    <location>
        <begin position="6"/>
        <end position="86"/>
    </location>
</feature>
<dbReference type="InterPro" id="IPR000922">
    <property type="entry name" value="Lectin_gal-bd_dom"/>
</dbReference>
<evidence type="ECO:0000313" key="3">
    <source>
        <dbReference type="Proteomes" id="UP001217089"/>
    </source>
</evidence>
<gene>
    <name evidence="2" type="ORF">KUTeg_019130</name>
</gene>
<dbReference type="EMBL" id="JARBDR010000917">
    <property type="protein sequence ID" value="KAJ8302734.1"/>
    <property type="molecule type" value="Genomic_DNA"/>
</dbReference>
<dbReference type="CDD" id="cd22827">
    <property type="entry name" value="Gal_Rha_Lectin_SUL-I-like"/>
    <property type="match status" value="2"/>
</dbReference>
<dbReference type="PROSITE" id="PS50228">
    <property type="entry name" value="SUEL_LECTIN"/>
    <property type="match status" value="2"/>
</dbReference>